<organism evidence="1 2">
    <name type="scientific">Thioclava kandeliae</name>
    <dbReference type="NCBI Taxonomy" id="3070818"/>
    <lineage>
        <taxon>Bacteria</taxon>
        <taxon>Pseudomonadati</taxon>
        <taxon>Pseudomonadota</taxon>
        <taxon>Alphaproteobacteria</taxon>
        <taxon>Rhodobacterales</taxon>
        <taxon>Paracoccaceae</taxon>
        <taxon>Thioclava</taxon>
    </lineage>
</organism>
<evidence type="ECO:0000313" key="2">
    <source>
        <dbReference type="Proteomes" id="UP001438953"/>
    </source>
</evidence>
<dbReference type="Gene3D" id="3.40.630.40">
    <property type="entry name" value="Zn-dependent exopeptidases"/>
    <property type="match status" value="1"/>
</dbReference>
<name>A0ABV1SGF7_9RHOB</name>
<accession>A0ABV1SGF7</accession>
<comment type="caution">
    <text evidence="1">The sequence shown here is derived from an EMBL/GenBank/DDBJ whole genome shotgun (WGS) entry which is preliminary data.</text>
</comment>
<gene>
    <name evidence="1" type="ORF">VSX56_09375</name>
</gene>
<evidence type="ECO:0000313" key="1">
    <source>
        <dbReference type="EMBL" id="MER5171987.1"/>
    </source>
</evidence>
<protein>
    <submittedName>
        <fullName evidence="1">N-formylglutamate amidohydrolase</fullName>
    </submittedName>
</protein>
<reference evidence="1 2" key="1">
    <citation type="submission" date="2024-01" db="EMBL/GenBank/DDBJ databases">
        <authorList>
            <person name="Deng Y."/>
            <person name="Su J."/>
        </authorList>
    </citation>
    <scope>NUCLEOTIDE SEQUENCE [LARGE SCALE GENOMIC DNA]</scope>
    <source>
        <strain evidence="1 2">CPCC 100088</strain>
    </source>
</reference>
<dbReference type="Proteomes" id="UP001438953">
    <property type="component" value="Unassembled WGS sequence"/>
</dbReference>
<dbReference type="SUPFAM" id="SSF53187">
    <property type="entry name" value="Zn-dependent exopeptidases"/>
    <property type="match status" value="1"/>
</dbReference>
<keyword evidence="2" id="KW-1185">Reference proteome</keyword>
<reference evidence="1 2" key="2">
    <citation type="submission" date="2024-06" db="EMBL/GenBank/DDBJ databases">
        <title>Thioclava kandeliae sp. nov. from a rhizosphere soil sample of Kandelia candel in a mangrove.</title>
        <authorList>
            <person name="Mu T."/>
        </authorList>
    </citation>
    <scope>NUCLEOTIDE SEQUENCE [LARGE SCALE GENOMIC DNA]</scope>
    <source>
        <strain evidence="1 2">CPCC 100088</strain>
    </source>
</reference>
<dbReference type="RefSeq" id="WP_350936617.1">
    <property type="nucleotide sequence ID" value="NZ_JAYWLC010000006.1"/>
</dbReference>
<dbReference type="InterPro" id="IPR011227">
    <property type="entry name" value="UCP029730"/>
</dbReference>
<proteinExistence type="predicted"/>
<dbReference type="InterPro" id="IPR007709">
    <property type="entry name" value="N-FG_amidohydro"/>
</dbReference>
<dbReference type="PIRSF" id="PIRSF029730">
    <property type="entry name" value="UCP029730"/>
    <property type="match status" value="1"/>
</dbReference>
<dbReference type="EMBL" id="JAYWLC010000006">
    <property type="protein sequence ID" value="MER5171987.1"/>
    <property type="molecule type" value="Genomic_DNA"/>
</dbReference>
<sequence length="251" mass="27832">MTAPPTNPAFHIHGIDRASRWLITCDHATNHVPDWINGGDLGLPPEDMGRHIAYDPGALGVARALADLMGAPMISSDFSRLVIDPNRGEADPTLLMKLYDGTIIPANRHADRTEKARRLERLHRPYHAALETLAARREDTVICAIHSFTPQLRGRPPRPWQVGILSDPRDRRLAEPLIAALHAQHIPTGDNEPYKGHLAGDSIDRHALQSGRLNTLIELRQDLIVTEEQQKGWAARLAPLLTQALDSLQNP</sequence>
<dbReference type="Pfam" id="PF05013">
    <property type="entry name" value="FGase"/>
    <property type="match status" value="1"/>
</dbReference>